<name>A0ABP8YHM0_9MICO</name>
<evidence type="ECO:0000313" key="1">
    <source>
        <dbReference type="EMBL" id="GAA4729165.1"/>
    </source>
</evidence>
<organism evidence="1 2">
    <name type="scientific">Isoptericola chiayiensis</name>
    <dbReference type="NCBI Taxonomy" id="579446"/>
    <lineage>
        <taxon>Bacteria</taxon>
        <taxon>Bacillati</taxon>
        <taxon>Actinomycetota</taxon>
        <taxon>Actinomycetes</taxon>
        <taxon>Micrococcales</taxon>
        <taxon>Promicromonosporaceae</taxon>
        <taxon>Isoptericola</taxon>
    </lineage>
</organism>
<comment type="caution">
    <text evidence="1">The sequence shown here is derived from an EMBL/GenBank/DDBJ whole genome shotgun (WGS) entry which is preliminary data.</text>
</comment>
<reference evidence="2" key="1">
    <citation type="journal article" date="2019" name="Int. J. Syst. Evol. Microbiol.">
        <title>The Global Catalogue of Microorganisms (GCM) 10K type strain sequencing project: providing services to taxonomists for standard genome sequencing and annotation.</title>
        <authorList>
            <consortium name="The Broad Institute Genomics Platform"/>
            <consortium name="The Broad Institute Genome Sequencing Center for Infectious Disease"/>
            <person name="Wu L."/>
            <person name="Ma J."/>
        </authorList>
    </citation>
    <scope>NUCLEOTIDE SEQUENCE [LARGE SCALE GENOMIC DNA]</scope>
    <source>
        <strain evidence="2">JCM 18063</strain>
    </source>
</reference>
<keyword evidence="2" id="KW-1185">Reference proteome</keyword>
<gene>
    <name evidence="1" type="ORF">GCM10023216_20770</name>
</gene>
<evidence type="ECO:0000313" key="2">
    <source>
        <dbReference type="Proteomes" id="UP001500956"/>
    </source>
</evidence>
<proteinExistence type="predicted"/>
<sequence length="59" mass="7368">MAEICRDIDEWIEEQVSRPVEEWEERQEERCREEKCKWWMLCLNKLVCWLVTVVVKVVR</sequence>
<dbReference type="Proteomes" id="UP001500956">
    <property type="component" value="Unassembled WGS sequence"/>
</dbReference>
<accession>A0ABP8YHM0</accession>
<dbReference type="EMBL" id="BAABID010000008">
    <property type="protein sequence ID" value="GAA4729165.1"/>
    <property type="molecule type" value="Genomic_DNA"/>
</dbReference>
<protein>
    <submittedName>
        <fullName evidence="1">Uncharacterized protein</fullName>
    </submittedName>
</protein>
<dbReference type="RefSeq" id="WP_172150170.1">
    <property type="nucleotide sequence ID" value="NZ_BAABID010000008.1"/>
</dbReference>